<dbReference type="InterPro" id="IPR011009">
    <property type="entry name" value="Kinase-like_dom_sf"/>
</dbReference>
<feature type="domain" description="Protein kinase" evidence="1">
    <location>
        <begin position="22"/>
        <end position="273"/>
    </location>
</feature>
<comment type="caution">
    <text evidence="2">The sequence shown here is derived from an EMBL/GenBank/DDBJ whole genome shotgun (WGS) entry which is preliminary data.</text>
</comment>
<proteinExistence type="predicted"/>
<accession>A0A015IDX8</accession>
<dbReference type="OrthoDB" id="2395959at2759"/>
<dbReference type="GO" id="GO:0004674">
    <property type="term" value="F:protein serine/threonine kinase activity"/>
    <property type="evidence" value="ECO:0007669"/>
    <property type="project" value="TreeGrafter"/>
</dbReference>
<feature type="domain" description="Protein kinase" evidence="1">
    <location>
        <begin position="794"/>
        <end position="1069"/>
    </location>
</feature>
<keyword evidence="3" id="KW-1185">Reference proteome</keyword>
<dbReference type="PANTHER" id="PTHR44167">
    <property type="entry name" value="OVARIAN-SPECIFIC SERINE/THREONINE-PROTEIN KINASE LOK-RELATED"/>
    <property type="match status" value="1"/>
</dbReference>
<sequence length="1107" mass="129975">MPSNLSRLFGDLKLESEAKEQYAIIRSYSFGKDFNVYKVYEKNNPKNNYVIKSYKTREEFERESQMLKELNGAKNITQMINVYPSQSIIVCEYALYGLETFLGHQDYIQRHEEKGNIIKDIVSGLSELQKHKIVHTELAPKNVMYFQEKDGYAENWKLIDFDTACFVNTDNVKITTNYSAPEVLRAHKEETVIKANFAMDMFSFGLILYFLETGHHYWNGNNEEEEREMVSETKYLPLRGIRNQTACYVIKRLLDKNISHRMTLEEFMQTTYYNGKSEKESIYENYNNSTHNIPIYDLEPANINKNNQHDYEKAELLYRTKLSQESFQTFLENYHNEMKQSLRMMNDKIDKYAKVLEDLSDLTKKIPQMLVKLKNEKVPRVFIMIPDQKDWKKPATWFSKPFRLLFVCEYKNQWHVPEQEGYKVLDIPQFIKKYGPWINLCLQTLCSVLRALTSNVFPESVAHILTSVFNINNSYNLDLIQYFQEIIDTVDIGVKTMPDEDPDFVPLSNEIHSHYRMINASGLHQLEKFLDTQECASHFGGLIQCVDDKTQEVVWLCEEHSIEYKPVSSPLYSPQLLSPSLRSLNISPPGSVSPPTIFVESTTTTRKWDYSDFDKRDSLDPYLALEYVYKILCEVVTNAIESERKHFRKDDVKKIANEIHEQMSEFKSLCKYWDNDTQKIQFISILKKQAHLYIHYLMLIVRYCVVKDIELMKQMTFLYTDTLEINRIIIAGKSFNKHLSKLMMALQYNTHVGIVLDDFDKEPNLDVKINDDSIVNYKSLFRWYHVEDRTHTESLDSPLMGTQGGGVLFEITKRIFDGRFIMAKSLKYLNNENFLCVMKEIYFYSEHELYNDNIIEFRGYSIHNCRSTLFYEYAERDLSEYFQNSSANTSKDWKERIQIAWGISQGVRYLHDKSIIHLDLRSANILLKYDGTGEIPVPKITNFIWSIYLCATKTSVRPKIKSSSEEEIWKRWYDPDRLLHGSNFESILPSSDIYSLGLLFWEIVWCKAGNLPFKEVPIKKLYNHLQTNNYEILPEIPEEYKSWENLIKRMWRFKSEKRCNIKTVESTMLKLHKERTNSASSASSFLTAVSPTLSISPLSNQSSQAIN</sequence>
<evidence type="ECO:0000259" key="1">
    <source>
        <dbReference type="PROSITE" id="PS50011"/>
    </source>
</evidence>
<dbReference type="Pfam" id="PF00069">
    <property type="entry name" value="Pkinase"/>
    <property type="match status" value="1"/>
</dbReference>
<dbReference type="EMBL" id="JEMT01028222">
    <property type="protein sequence ID" value="EXX55337.1"/>
    <property type="molecule type" value="Genomic_DNA"/>
</dbReference>
<dbReference type="PROSITE" id="PS50011">
    <property type="entry name" value="PROTEIN_KINASE_DOM"/>
    <property type="match status" value="2"/>
</dbReference>
<dbReference type="PROSITE" id="PS00109">
    <property type="entry name" value="PROTEIN_KINASE_TYR"/>
    <property type="match status" value="1"/>
</dbReference>
<dbReference type="SMR" id="A0A015IDX8"/>
<protein>
    <submittedName>
        <fullName evidence="2">Snf1p</fullName>
    </submittedName>
</protein>
<dbReference type="Gene3D" id="1.10.510.10">
    <property type="entry name" value="Transferase(Phosphotransferase) domain 1"/>
    <property type="match status" value="2"/>
</dbReference>
<dbReference type="InterPro" id="IPR008266">
    <property type="entry name" value="Tyr_kinase_AS"/>
</dbReference>
<dbReference type="SUPFAM" id="SSF56112">
    <property type="entry name" value="Protein kinase-like (PK-like)"/>
    <property type="match status" value="2"/>
</dbReference>
<organism evidence="2 3">
    <name type="scientific">Rhizophagus irregularis (strain DAOM 197198w)</name>
    <name type="common">Glomus intraradices</name>
    <dbReference type="NCBI Taxonomy" id="1432141"/>
    <lineage>
        <taxon>Eukaryota</taxon>
        <taxon>Fungi</taxon>
        <taxon>Fungi incertae sedis</taxon>
        <taxon>Mucoromycota</taxon>
        <taxon>Glomeromycotina</taxon>
        <taxon>Glomeromycetes</taxon>
        <taxon>Glomerales</taxon>
        <taxon>Glomeraceae</taxon>
        <taxon>Rhizophagus</taxon>
    </lineage>
</organism>
<reference evidence="2 3" key="1">
    <citation type="submission" date="2014-02" db="EMBL/GenBank/DDBJ databases">
        <title>Single nucleus genome sequencing reveals high similarity among nuclei of an endomycorrhizal fungus.</title>
        <authorList>
            <person name="Lin K."/>
            <person name="Geurts R."/>
            <person name="Zhang Z."/>
            <person name="Limpens E."/>
            <person name="Saunders D.G."/>
            <person name="Mu D."/>
            <person name="Pang E."/>
            <person name="Cao H."/>
            <person name="Cha H."/>
            <person name="Lin T."/>
            <person name="Zhou Q."/>
            <person name="Shang Y."/>
            <person name="Li Y."/>
            <person name="Ivanov S."/>
            <person name="Sharma T."/>
            <person name="Velzen R.V."/>
            <person name="Ruijter N.D."/>
            <person name="Aanen D.K."/>
            <person name="Win J."/>
            <person name="Kamoun S."/>
            <person name="Bisseling T."/>
            <person name="Huang S."/>
        </authorList>
    </citation>
    <scope>NUCLEOTIDE SEQUENCE [LARGE SCALE GENOMIC DNA]</scope>
    <source>
        <strain evidence="3">DAOM197198w</strain>
    </source>
</reference>
<dbReference type="Pfam" id="PF07714">
    <property type="entry name" value="PK_Tyr_Ser-Thr"/>
    <property type="match status" value="1"/>
</dbReference>
<gene>
    <name evidence="2" type="ORF">RirG_226250</name>
</gene>
<dbReference type="InterPro" id="IPR000719">
    <property type="entry name" value="Prot_kinase_dom"/>
</dbReference>
<dbReference type="STRING" id="1432141.A0A015IDX8"/>
<dbReference type="Gene3D" id="3.30.200.20">
    <property type="entry name" value="Phosphorylase Kinase, domain 1"/>
    <property type="match status" value="1"/>
</dbReference>
<dbReference type="PANTHER" id="PTHR44167:SF24">
    <property type="entry name" value="SERINE_THREONINE-PROTEIN KINASE CHK2"/>
    <property type="match status" value="1"/>
</dbReference>
<dbReference type="HOGENOM" id="CLU_009508_0_0_1"/>
<dbReference type="GO" id="GO:0044773">
    <property type="term" value="P:mitotic DNA damage checkpoint signaling"/>
    <property type="evidence" value="ECO:0007669"/>
    <property type="project" value="TreeGrafter"/>
</dbReference>
<dbReference type="GO" id="GO:0005737">
    <property type="term" value="C:cytoplasm"/>
    <property type="evidence" value="ECO:0007669"/>
    <property type="project" value="TreeGrafter"/>
</dbReference>
<dbReference type="AlphaFoldDB" id="A0A015IDX8"/>
<dbReference type="Proteomes" id="UP000022910">
    <property type="component" value="Unassembled WGS sequence"/>
</dbReference>
<name>A0A015IDX8_RHIIW</name>
<evidence type="ECO:0000313" key="2">
    <source>
        <dbReference type="EMBL" id="EXX55337.1"/>
    </source>
</evidence>
<dbReference type="GO" id="GO:0005634">
    <property type="term" value="C:nucleus"/>
    <property type="evidence" value="ECO:0007669"/>
    <property type="project" value="TreeGrafter"/>
</dbReference>
<dbReference type="GO" id="GO:0005524">
    <property type="term" value="F:ATP binding"/>
    <property type="evidence" value="ECO:0007669"/>
    <property type="project" value="InterPro"/>
</dbReference>
<dbReference type="InterPro" id="IPR001245">
    <property type="entry name" value="Ser-Thr/Tyr_kinase_cat_dom"/>
</dbReference>
<evidence type="ECO:0000313" key="3">
    <source>
        <dbReference type="Proteomes" id="UP000022910"/>
    </source>
</evidence>